<evidence type="ECO:0000256" key="4">
    <source>
        <dbReference type="ARBA" id="ARBA00022840"/>
    </source>
</evidence>
<dbReference type="HAMAP" id="MF_01604">
    <property type="entry name" value="Thiamine_kinase"/>
    <property type="match status" value="1"/>
</dbReference>
<evidence type="ECO:0000313" key="7">
    <source>
        <dbReference type="EMBL" id="OFC60630.1"/>
    </source>
</evidence>
<dbReference type="InterPro" id="IPR002575">
    <property type="entry name" value="Aminoglycoside_PTrfase"/>
</dbReference>
<dbReference type="GO" id="GO:0005524">
    <property type="term" value="F:ATP binding"/>
    <property type="evidence" value="ECO:0007669"/>
    <property type="project" value="UniProtKB-KW"/>
</dbReference>
<keyword evidence="4 5" id="KW-0067">ATP-binding</keyword>
<comment type="similarity">
    <text evidence="5">Belongs to the thiamine kinase family.</text>
</comment>
<comment type="caution">
    <text evidence="7">The sequence shown here is derived from an EMBL/GenBank/DDBJ whole genome shotgun (WGS) entry which is preliminary data.</text>
</comment>
<dbReference type="Gene3D" id="3.90.1200.10">
    <property type="match status" value="1"/>
</dbReference>
<dbReference type="EMBL" id="LJAM02000254">
    <property type="protein sequence ID" value="RAP70825.1"/>
    <property type="molecule type" value="Genomic_DNA"/>
</dbReference>
<dbReference type="UniPathway" id="UPA00060">
    <property type="reaction ID" value="UER00596"/>
</dbReference>
<dbReference type="GO" id="GO:0006772">
    <property type="term" value="P:thiamine metabolic process"/>
    <property type="evidence" value="ECO:0007669"/>
    <property type="project" value="InterPro"/>
</dbReference>
<comment type="function">
    <text evidence="5">Catalyzes the phosphorylation of thiamine to thiamine phosphate.</text>
</comment>
<dbReference type="EMBL" id="MAYS01000520">
    <property type="protein sequence ID" value="OFC60630.1"/>
    <property type="molecule type" value="Genomic_DNA"/>
</dbReference>
<keyword evidence="10" id="KW-1185">Reference proteome</keyword>
<reference evidence="8 10" key="2">
    <citation type="submission" date="2018-04" db="EMBL/GenBank/DDBJ databases">
        <title>Genomes of the Obligate Erwinia dacicola and Facultative Enterobacter sp. OLF Endosymbionts of the Olive Fruit fly, Bactrocera oleae.</title>
        <authorList>
            <person name="Estes A.M."/>
            <person name="Hearn D.J."/>
            <person name="Agarwal S."/>
            <person name="Pierson E.A."/>
            <person name="Dunning-Hotopp J.C."/>
        </authorList>
    </citation>
    <scope>NUCLEOTIDE SEQUENCE [LARGE SCALE GENOMIC DNA]</scope>
    <source>
        <strain evidence="8 10">Oroville</strain>
    </source>
</reference>
<comment type="pathway">
    <text evidence="5">Cofactor biosynthesis; thiamine diphosphate biosynthesis; thiamine phosphate from thiamine: step 1/1.</text>
</comment>
<organism evidence="7 9">
    <name type="scientific">Candidatus Erwinia dacicola</name>
    <dbReference type="NCBI Taxonomy" id="252393"/>
    <lineage>
        <taxon>Bacteria</taxon>
        <taxon>Pseudomonadati</taxon>
        <taxon>Pseudomonadota</taxon>
        <taxon>Gammaproteobacteria</taxon>
        <taxon>Enterobacterales</taxon>
        <taxon>Erwiniaceae</taxon>
        <taxon>Erwinia</taxon>
    </lineage>
</organism>
<keyword evidence="1 5" id="KW-0808">Transferase</keyword>
<proteinExistence type="inferred from homology"/>
<protein>
    <recommendedName>
        <fullName evidence="5">Thiamine kinase</fullName>
        <ecNumber evidence="5">2.7.1.89</ecNumber>
    </recommendedName>
</protein>
<dbReference type="GO" id="GO:0019165">
    <property type="term" value="F:thiamine kinase activity"/>
    <property type="evidence" value="ECO:0007669"/>
    <property type="project" value="UniProtKB-UniRule"/>
</dbReference>
<dbReference type="RefSeq" id="WP_070135725.1">
    <property type="nucleotide sequence ID" value="NZ_LJAM02000254.1"/>
</dbReference>
<evidence type="ECO:0000256" key="1">
    <source>
        <dbReference type="ARBA" id="ARBA00022679"/>
    </source>
</evidence>
<evidence type="ECO:0000259" key="6">
    <source>
        <dbReference type="Pfam" id="PF01636"/>
    </source>
</evidence>
<evidence type="ECO:0000313" key="10">
    <source>
        <dbReference type="Proteomes" id="UP000244334"/>
    </source>
</evidence>
<dbReference type="Pfam" id="PF01636">
    <property type="entry name" value="APH"/>
    <property type="match status" value="1"/>
</dbReference>
<evidence type="ECO:0000256" key="5">
    <source>
        <dbReference type="HAMAP-Rule" id="MF_01604"/>
    </source>
</evidence>
<evidence type="ECO:0000313" key="8">
    <source>
        <dbReference type="EMBL" id="RAP70825.1"/>
    </source>
</evidence>
<name>A0A1E7YVU8_9GAMM</name>
<dbReference type="AlphaFoldDB" id="A0A1E7YVU8"/>
<gene>
    <name evidence="5" type="primary">thiK</name>
    <name evidence="8" type="ORF">ACZ87_02369</name>
    <name evidence="7" type="ORF">BBW68_14645</name>
</gene>
<evidence type="ECO:0000256" key="2">
    <source>
        <dbReference type="ARBA" id="ARBA00022741"/>
    </source>
</evidence>
<dbReference type="InterPro" id="IPR011009">
    <property type="entry name" value="Kinase-like_dom_sf"/>
</dbReference>
<dbReference type="OrthoDB" id="179763at2"/>
<accession>A0A1E7YVU8</accession>
<dbReference type="Proteomes" id="UP000244334">
    <property type="component" value="Unassembled WGS sequence"/>
</dbReference>
<dbReference type="EC" id="2.7.1.89" evidence="5"/>
<dbReference type="InterPro" id="IPR014093">
    <property type="entry name" value="Thiamine_kinase"/>
</dbReference>
<dbReference type="Proteomes" id="UP000243534">
    <property type="component" value="Unassembled WGS sequence"/>
</dbReference>
<evidence type="ECO:0000256" key="3">
    <source>
        <dbReference type="ARBA" id="ARBA00022777"/>
    </source>
</evidence>
<dbReference type="SUPFAM" id="SSF56112">
    <property type="entry name" value="Protein kinase-like (PK-like)"/>
    <property type="match status" value="1"/>
</dbReference>
<dbReference type="GO" id="GO:0009229">
    <property type="term" value="P:thiamine diphosphate biosynthetic process"/>
    <property type="evidence" value="ECO:0007669"/>
    <property type="project" value="UniProtKB-UniRule"/>
</dbReference>
<sequence length="282" mass="32226">MQSCTDPALDRLIEKQFPAASAAGSFSSLDGLSGYSVQIALGDRKFLARRAASGQTMPGVDRQREYRLLRKLAASGLTPSVHGRNDDWLLLGWQPGEVLSAGQLDSWLEKLVDEVVRLHHQPLCGYRLQLMPLLMDYWQRSQPQRRTVQWLRTLRQLQRQGQPHPLRLAVLHMDLHCGNLIAEGSRLRFIDWEYAADGDVALELAAIISANGLDAAKQQRLITRYATRQQLNIHALRGQIQRWQPWLSLLASSWYELRAQQSGEQHFYTLAAEGWQQRQNKR</sequence>
<feature type="domain" description="Aminoglycoside phosphotransferase" evidence="6">
    <location>
        <begin position="31"/>
        <end position="230"/>
    </location>
</feature>
<dbReference type="NCBIfam" id="NF007620">
    <property type="entry name" value="PRK10271.1"/>
    <property type="match status" value="1"/>
</dbReference>
<reference evidence="7 9" key="1">
    <citation type="submission" date="2016-07" db="EMBL/GenBank/DDBJ databases">
        <authorList>
            <person name="Yuval B."/>
        </authorList>
    </citation>
    <scope>NUCLEOTIDE SEQUENCE [LARGE SCALE GENOMIC DNA]</scope>
    <source>
        <strain evidence="7 9">IL</strain>
    </source>
</reference>
<comment type="catalytic activity">
    <reaction evidence="5">
        <text>thiamine + ATP = thiamine phosphate + ADP + H(+)</text>
        <dbReference type="Rhea" id="RHEA:12012"/>
        <dbReference type="ChEBI" id="CHEBI:15378"/>
        <dbReference type="ChEBI" id="CHEBI:18385"/>
        <dbReference type="ChEBI" id="CHEBI:30616"/>
        <dbReference type="ChEBI" id="CHEBI:37575"/>
        <dbReference type="ChEBI" id="CHEBI:456216"/>
        <dbReference type="EC" id="2.7.1.89"/>
    </reaction>
</comment>
<keyword evidence="2 5" id="KW-0547">Nucleotide-binding</keyword>
<keyword evidence="3 5" id="KW-0418">Kinase</keyword>
<evidence type="ECO:0000313" key="9">
    <source>
        <dbReference type="Proteomes" id="UP000243534"/>
    </source>
</evidence>